<comment type="caution">
    <text evidence="5">The sequence shown here is derived from an EMBL/GenBank/DDBJ whole genome shotgun (WGS) entry which is preliminary data.</text>
</comment>
<sequence length="553" mass="63015">MRIVFLLTLFISAFSLQGLAQDQLAEYKRAKTLMGYGNYADAMESFRPYMDSNKFGGLSNYASYHFAWSAYQNGQYVLAQTILKNISEQTSWAKKDETRYLLALAYFQEGKNIEALEEIGKIRSPEIKKQAENASYNFLQNVSVSFLMGNIRKFNDNKGFMLALKEKMEKQTIMTNEERAVYNQIKDIQTGGNQESSKESKNPQALDIAVILPFNYAGGTGVTNLGNGNFVFELYQGLEFAAKELKKSGLKLNIRTFDTERNLSKVQNILADPYLKQADIIIGPIYPDETEYVMAFAERNSIPFINPLSNVDDKMQGTNFSYLFRPSINSLSESIIQFSRKNNTGKRIAIAYSNTTRDELLAKNLGEKAQKNGFTVIRNQKVAGREIIDLFDQIQLKFDSAARADMVVVLSDDPNTASLVFGFMESQNIKTPVMVLDSWLFFNFANYEMLTSQNFRFIGNNTIRFDSKNLEGFRENFYKTYTNYPAFNTHLGYELMHWVAGTINPQKGFDFRKNLDAAGFNTGKITYGFDFNRQNNNTHVPVLRMVNGILEEN</sequence>
<evidence type="ECO:0000259" key="4">
    <source>
        <dbReference type="Pfam" id="PF13458"/>
    </source>
</evidence>
<comment type="similarity">
    <text evidence="1">Belongs to the leucine-binding protein family.</text>
</comment>
<feature type="domain" description="Leucine-binding protein" evidence="4">
    <location>
        <begin position="236"/>
        <end position="530"/>
    </location>
</feature>
<reference evidence="5 6" key="1">
    <citation type="submission" date="2024-09" db="EMBL/GenBank/DDBJ databases">
        <authorList>
            <person name="Sun Q."/>
            <person name="Mori K."/>
        </authorList>
    </citation>
    <scope>NUCLEOTIDE SEQUENCE [LARGE SCALE GENOMIC DNA]</scope>
    <source>
        <strain evidence="5 6">CCM 7650</strain>
    </source>
</reference>
<dbReference type="SUPFAM" id="SSF53822">
    <property type="entry name" value="Periplasmic binding protein-like I"/>
    <property type="match status" value="1"/>
</dbReference>
<feature type="signal peptide" evidence="3">
    <location>
        <begin position="1"/>
        <end position="20"/>
    </location>
</feature>
<evidence type="ECO:0000256" key="1">
    <source>
        <dbReference type="ARBA" id="ARBA00010062"/>
    </source>
</evidence>
<organism evidence="5 6">
    <name type="scientific">Fontibacter flavus</name>
    <dbReference type="NCBI Taxonomy" id="654838"/>
    <lineage>
        <taxon>Bacteria</taxon>
        <taxon>Pseudomonadati</taxon>
        <taxon>Bacteroidota</taxon>
        <taxon>Cytophagia</taxon>
        <taxon>Cytophagales</taxon>
        <taxon>Cyclobacteriaceae</taxon>
        <taxon>Fontibacter</taxon>
    </lineage>
</organism>
<feature type="chain" id="PRO_5047066490" evidence="3">
    <location>
        <begin position="21"/>
        <end position="553"/>
    </location>
</feature>
<dbReference type="EMBL" id="JBHLWI010000083">
    <property type="protein sequence ID" value="MFC0264723.1"/>
    <property type="molecule type" value="Genomic_DNA"/>
</dbReference>
<dbReference type="Gene3D" id="3.40.50.2300">
    <property type="match status" value="2"/>
</dbReference>
<evidence type="ECO:0000313" key="5">
    <source>
        <dbReference type="EMBL" id="MFC0264723.1"/>
    </source>
</evidence>
<dbReference type="CDD" id="cd06268">
    <property type="entry name" value="PBP1_ABC_transporter_LIVBP-like"/>
    <property type="match status" value="1"/>
</dbReference>
<dbReference type="Gene3D" id="1.25.40.10">
    <property type="entry name" value="Tetratricopeptide repeat domain"/>
    <property type="match status" value="1"/>
</dbReference>
<dbReference type="InterPro" id="IPR028082">
    <property type="entry name" value="Peripla_BP_I"/>
</dbReference>
<protein>
    <submittedName>
        <fullName evidence="5">ABC transporter substrate-binding protein</fullName>
    </submittedName>
</protein>
<dbReference type="PANTHER" id="PTHR30483:SF6">
    <property type="entry name" value="PERIPLASMIC BINDING PROTEIN OF ABC TRANSPORTER FOR NATURAL AMINO ACIDS"/>
    <property type="match status" value="1"/>
</dbReference>
<evidence type="ECO:0000256" key="2">
    <source>
        <dbReference type="ARBA" id="ARBA00022729"/>
    </source>
</evidence>
<dbReference type="PANTHER" id="PTHR30483">
    <property type="entry name" value="LEUCINE-SPECIFIC-BINDING PROTEIN"/>
    <property type="match status" value="1"/>
</dbReference>
<evidence type="ECO:0000313" key="6">
    <source>
        <dbReference type="Proteomes" id="UP001589797"/>
    </source>
</evidence>
<dbReference type="RefSeq" id="WP_382389301.1">
    <property type="nucleotide sequence ID" value="NZ_JBHLWI010000083.1"/>
</dbReference>
<dbReference type="Proteomes" id="UP001589797">
    <property type="component" value="Unassembled WGS sequence"/>
</dbReference>
<dbReference type="InterPro" id="IPR011990">
    <property type="entry name" value="TPR-like_helical_dom_sf"/>
</dbReference>
<accession>A0ABV6FXW2</accession>
<dbReference type="Pfam" id="PF13458">
    <property type="entry name" value="Peripla_BP_6"/>
    <property type="match status" value="1"/>
</dbReference>
<dbReference type="InterPro" id="IPR028081">
    <property type="entry name" value="Leu-bd"/>
</dbReference>
<dbReference type="InterPro" id="IPR051010">
    <property type="entry name" value="BCAA_transport"/>
</dbReference>
<dbReference type="SUPFAM" id="SSF48452">
    <property type="entry name" value="TPR-like"/>
    <property type="match status" value="1"/>
</dbReference>
<evidence type="ECO:0000256" key="3">
    <source>
        <dbReference type="SAM" id="SignalP"/>
    </source>
</evidence>
<gene>
    <name evidence="5" type="ORF">ACFFIP_18695</name>
</gene>
<keyword evidence="6" id="KW-1185">Reference proteome</keyword>
<proteinExistence type="inferred from homology"/>
<name>A0ABV6FXW2_9BACT</name>
<keyword evidence="2 3" id="KW-0732">Signal</keyword>